<name>A0A6G1QTN5_CHAAH</name>
<evidence type="ECO:0000313" key="2">
    <source>
        <dbReference type="EMBL" id="KAF3705578.1"/>
    </source>
</evidence>
<accession>A0A6G1QTN5</accession>
<evidence type="ECO:0000313" key="3">
    <source>
        <dbReference type="Proteomes" id="UP000503349"/>
    </source>
</evidence>
<protein>
    <submittedName>
        <fullName evidence="2">Uncharacterized protein</fullName>
    </submittedName>
</protein>
<feature type="region of interest" description="Disordered" evidence="1">
    <location>
        <begin position="1"/>
        <end position="21"/>
    </location>
</feature>
<dbReference type="EMBL" id="CM015733">
    <property type="protein sequence ID" value="KAF3705578.1"/>
    <property type="molecule type" value="Genomic_DNA"/>
</dbReference>
<organism evidence="2 3">
    <name type="scientific">Channa argus</name>
    <name type="common">Northern snakehead</name>
    <name type="synonym">Ophicephalus argus</name>
    <dbReference type="NCBI Taxonomy" id="215402"/>
    <lineage>
        <taxon>Eukaryota</taxon>
        <taxon>Metazoa</taxon>
        <taxon>Chordata</taxon>
        <taxon>Craniata</taxon>
        <taxon>Vertebrata</taxon>
        <taxon>Euteleostomi</taxon>
        <taxon>Actinopterygii</taxon>
        <taxon>Neopterygii</taxon>
        <taxon>Teleostei</taxon>
        <taxon>Neoteleostei</taxon>
        <taxon>Acanthomorphata</taxon>
        <taxon>Anabantaria</taxon>
        <taxon>Anabantiformes</taxon>
        <taxon>Channoidei</taxon>
        <taxon>Channidae</taxon>
        <taxon>Channa</taxon>
    </lineage>
</organism>
<dbReference type="AlphaFoldDB" id="A0A6G1QTN5"/>
<proteinExistence type="predicted"/>
<sequence>MYELSLHIKGSNGSGGERKRSVTSLGEPLIAVQFKLNLSQNLSRLQTQKKPECLLMYPLANMYHSKNREMPDRPSLGCQNGYFSPVCVKDWTEGTNKGIYDKKMSVFLCVRGSELKKSENKDRREKMLKQSQKCMQYRGLITNDPHHHLASRLCLNLIYPNYIYTWQQKALCSNDSFLHKIDSHPHPFVIFMFCA</sequence>
<gene>
    <name evidence="2" type="ORF">EXN66_Car021269</name>
</gene>
<reference evidence="2 3" key="1">
    <citation type="submission" date="2019-02" db="EMBL/GenBank/DDBJ databases">
        <title>Opniocepnalus argus genome.</title>
        <authorList>
            <person name="Zhou C."/>
            <person name="Xiao S."/>
        </authorList>
    </citation>
    <scope>NUCLEOTIDE SEQUENCE [LARGE SCALE GENOMIC DNA]</scope>
    <source>
        <strain evidence="2">OARG1902GOOAL</strain>
        <tissue evidence="2">Muscle</tissue>
    </source>
</reference>
<evidence type="ECO:0000256" key="1">
    <source>
        <dbReference type="SAM" id="MobiDB-lite"/>
    </source>
</evidence>
<dbReference type="Proteomes" id="UP000503349">
    <property type="component" value="Chromosome 22"/>
</dbReference>
<keyword evidence="3" id="KW-1185">Reference proteome</keyword>
<reference evidence="3" key="2">
    <citation type="submission" date="2019-02" db="EMBL/GenBank/DDBJ databases">
        <title>Opniocepnalus argus Var Kimnra genome.</title>
        <authorList>
            <person name="Zhou C."/>
            <person name="Xiao S."/>
        </authorList>
    </citation>
    <scope>NUCLEOTIDE SEQUENCE [LARGE SCALE GENOMIC DNA]</scope>
</reference>